<name>A0A9K3L3J3_9STRA</name>
<reference evidence="2" key="1">
    <citation type="journal article" date="2021" name="Sci. Rep.">
        <title>Diploid genomic architecture of Nitzschia inconspicua, an elite biomass production diatom.</title>
        <authorList>
            <person name="Oliver A."/>
            <person name="Podell S."/>
            <person name="Pinowska A."/>
            <person name="Traller J.C."/>
            <person name="Smith S.R."/>
            <person name="McClure R."/>
            <person name="Beliaev A."/>
            <person name="Bohutskyi P."/>
            <person name="Hill E.A."/>
            <person name="Rabines A."/>
            <person name="Zheng H."/>
            <person name="Allen L.Z."/>
            <person name="Kuo A."/>
            <person name="Grigoriev I.V."/>
            <person name="Allen A.E."/>
            <person name="Hazlebeck D."/>
            <person name="Allen E.E."/>
        </authorList>
    </citation>
    <scope>NUCLEOTIDE SEQUENCE</scope>
    <source>
        <strain evidence="2">Hildebrandi</strain>
    </source>
</reference>
<dbReference type="EMBL" id="JAGRRH010000016">
    <property type="protein sequence ID" value="KAG7354096.1"/>
    <property type="molecule type" value="Genomic_DNA"/>
</dbReference>
<gene>
    <name evidence="2" type="ORF">IV203_003452</name>
</gene>
<feature type="compositionally biased region" description="Acidic residues" evidence="1">
    <location>
        <begin position="83"/>
        <end position="95"/>
    </location>
</feature>
<feature type="compositionally biased region" description="Low complexity" evidence="1">
    <location>
        <begin position="549"/>
        <end position="583"/>
    </location>
</feature>
<feature type="compositionally biased region" description="Acidic residues" evidence="1">
    <location>
        <begin position="14"/>
        <end position="23"/>
    </location>
</feature>
<feature type="region of interest" description="Disordered" evidence="1">
    <location>
        <begin position="1"/>
        <end position="146"/>
    </location>
</feature>
<proteinExistence type="predicted"/>
<evidence type="ECO:0000313" key="2">
    <source>
        <dbReference type="EMBL" id="KAG7354096.1"/>
    </source>
</evidence>
<reference evidence="2" key="2">
    <citation type="submission" date="2021-04" db="EMBL/GenBank/DDBJ databases">
        <authorList>
            <person name="Podell S."/>
        </authorList>
    </citation>
    <scope>NUCLEOTIDE SEQUENCE</scope>
    <source>
        <strain evidence="2">Hildebrandi</strain>
    </source>
</reference>
<sequence>MASFSPHSSSVFSDADDDDDDDGAAYKMESFGTIPTVTPSRDVPFLRRRDDSEVTLGSSESMTGEDVAAFPPSLPTEFTVQYEPDEDDNDQEEDESVHSLPFLRSRKSTETHSSGDRLPGTTTATIMNNSSGSSNLQNSNSSNLQNSNMSLDIVVEARKDEPMSRHDVYHTSTDTFPTSNVFPPATTNHSSPIANPYRRDVMMRPHQHGSINTLTVSNISNSESQLTVGDTTTTSELTANTSGTFNAPNDITFHGKEAKEEEEDNSNPEGVMLHVATDKHDIPLDELFASAQRSPEQPNPNGKSQTGEQQDDQYSGEYKMDMDRNLNVILETDQLESNPVMNCNIEKKNSNSILKTTVTLSALQQDLESPPIPPNESRSRGIPSFSTASLADRSFLGLTNANTGDMNGAMGGAISCLSTPDSGMSDSQESTILTEKTPTPAAATEMEAAATAVVAPTTAADKPKHTTDAAEPPIAVANTDSLTVTKDQPRQLSRSKPYRLYFCRAVVMAAVLAIVVLSASLFYTQDRRGNDNQENGSISAPSASPIRTPTPSGSTPVAPSSTTSPITPPSSAGASPQPVDVPEVPTPPPVTRTDNFEAAATFEGSDEDQRFGTAVSLSSRGDFFAALSTVPTEPIRTFILDDNIGWSSLAGLTVDATLRKDNVFSSTPTILDMNVATTSDGHQSVAVATAYGFQVYEYQGDVWIGRGQVMRWQHSNLEEEDEEDSVPIASSSAIRLSSDGKVLAAGHVSESGRTLIARVFSFDETSKRWYQRGESIQRDRVNGAFPFLSILLALSGDGNVILVGEWSLETPEVVLESFQWRNTDWRPMGTSISLPWGPVFVALSHSGNRMVQINIVLGAAYGWDGSEWNDLGAGFVGGSSVSLSGDGSRILVGDALQGMATVLDYGEDEWLPTSVLRGEYLSRFGGSVSMSQNGNTVTIGSPMMDLGGADVGQVTIFE</sequence>
<feature type="compositionally biased region" description="Polar residues" evidence="1">
    <location>
        <begin position="532"/>
        <end position="547"/>
    </location>
</feature>
<dbReference type="Proteomes" id="UP000693970">
    <property type="component" value="Unassembled WGS sequence"/>
</dbReference>
<keyword evidence="3" id="KW-1185">Reference proteome</keyword>
<feature type="compositionally biased region" description="Low complexity" evidence="1">
    <location>
        <begin position="127"/>
        <end position="146"/>
    </location>
</feature>
<feature type="compositionally biased region" description="Low complexity" evidence="1">
    <location>
        <begin position="1"/>
        <end position="13"/>
    </location>
</feature>
<evidence type="ECO:0000313" key="3">
    <source>
        <dbReference type="Proteomes" id="UP000693970"/>
    </source>
</evidence>
<dbReference type="OrthoDB" id="48632at2759"/>
<feature type="region of interest" description="Disordered" evidence="1">
    <location>
        <begin position="527"/>
        <end position="590"/>
    </location>
</feature>
<comment type="caution">
    <text evidence="2">The sequence shown here is derived from an EMBL/GenBank/DDBJ whole genome shotgun (WGS) entry which is preliminary data.</text>
</comment>
<dbReference type="AlphaFoldDB" id="A0A9K3L3J3"/>
<feature type="region of interest" description="Disordered" evidence="1">
    <location>
        <begin position="292"/>
        <end position="312"/>
    </location>
</feature>
<accession>A0A9K3L3J3</accession>
<feature type="region of interest" description="Disordered" evidence="1">
    <location>
        <begin position="458"/>
        <end position="480"/>
    </location>
</feature>
<feature type="compositionally biased region" description="Polar residues" evidence="1">
    <location>
        <begin position="292"/>
        <end position="308"/>
    </location>
</feature>
<protein>
    <submittedName>
        <fullName evidence="2">Uncharacterized protein</fullName>
    </submittedName>
</protein>
<organism evidence="2 3">
    <name type="scientific">Nitzschia inconspicua</name>
    <dbReference type="NCBI Taxonomy" id="303405"/>
    <lineage>
        <taxon>Eukaryota</taxon>
        <taxon>Sar</taxon>
        <taxon>Stramenopiles</taxon>
        <taxon>Ochrophyta</taxon>
        <taxon>Bacillariophyta</taxon>
        <taxon>Bacillariophyceae</taxon>
        <taxon>Bacillariophycidae</taxon>
        <taxon>Bacillariales</taxon>
        <taxon>Bacillariaceae</taxon>
        <taxon>Nitzschia</taxon>
    </lineage>
</organism>
<evidence type="ECO:0000256" key="1">
    <source>
        <dbReference type="SAM" id="MobiDB-lite"/>
    </source>
</evidence>